<reference evidence="4 5" key="1">
    <citation type="submission" date="2017-06" db="EMBL/GenBank/DDBJ databases">
        <title>Genome sequencing of cyanobaciteial culture collection at National Institute for Environmental Studies (NIES).</title>
        <authorList>
            <person name="Hirose Y."/>
            <person name="Shimura Y."/>
            <person name="Fujisawa T."/>
            <person name="Nakamura Y."/>
            <person name="Kawachi M."/>
        </authorList>
    </citation>
    <scope>NUCLEOTIDE SEQUENCE [LARGE SCALE GENOMIC DNA]</scope>
    <source>
        <strain evidence="4 5">NIES-267</strain>
    </source>
</reference>
<organism evidence="4 5">
    <name type="scientific">Calothrix parasitica NIES-267</name>
    <dbReference type="NCBI Taxonomy" id="1973488"/>
    <lineage>
        <taxon>Bacteria</taxon>
        <taxon>Bacillati</taxon>
        <taxon>Cyanobacteriota</taxon>
        <taxon>Cyanophyceae</taxon>
        <taxon>Nostocales</taxon>
        <taxon>Calotrichaceae</taxon>
        <taxon>Calothrix</taxon>
    </lineage>
</organism>
<dbReference type="InterPro" id="IPR024370">
    <property type="entry name" value="PBP_domain"/>
</dbReference>
<dbReference type="Proteomes" id="UP000218418">
    <property type="component" value="Chromosome"/>
</dbReference>
<dbReference type="EMBL" id="AP018227">
    <property type="protein sequence ID" value="BAY81502.1"/>
    <property type="molecule type" value="Genomic_DNA"/>
</dbReference>
<dbReference type="PANTHER" id="PTHR30570:SF1">
    <property type="entry name" value="PHOSPHATE-BINDING PROTEIN PSTS"/>
    <property type="match status" value="1"/>
</dbReference>
<dbReference type="OrthoDB" id="506979at2"/>
<dbReference type="AlphaFoldDB" id="A0A1Z4LJU3"/>
<evidence type="ECO:0000259" key="3">
    <source>
        <dbReference type="Pfam" id="PF12849"/>
    </source>
</evidence>
<sequence length="402" mass="43774">MSSKGWICKGVASDGQQHSNQNPQGKHEAYENFGNDCVMCGLKKEQVNGSKNKPPAKVIAGTAILGALFVFGLGAYNLLKDESTPISNDYSDTNNTTPSKSNSGKTIKSPVIKGFRTLSEVSSVPAMTTRYGGSTSFAPLRSEQIENTIEETHEGFKLTYTEPAPGEKPGSGKGIEMLIEGQLSFSQSSRSVKDKEFKRAKNRGFSLKQVPVAIDGIALYVKQDFPVPELTLSQVKDIFTGKITNWSELGGPNVDIKPFSRDPNDGGTPDFFQEKILQKESFGNSVEPYIRDTTTSIHQVVTTPGGISYATASEVCNQNMIKTVPLAKNRNQTYVSPCEGSKVNLEEFANNAYPLARRLFVVIKEDGNRDHQAGVAYANMLLSDEGQQLVKESGLVPLINKE</sequence>
<feature type="compositionally biased region" description="Polar residues" evidence="2">
    <location>
        <begin position="85"/>
        <end position="106"/>
    </location>
</feature>
<feature type="region of interest" description="Disordered" evidence="2">
    <location>
        <begin position="85"/>
        <end position="107"/>
    </location>
</feature>
<protein>
    <recommendedName>
        <fullName evidence="3">PBP domain-containing protein</fullName>
    </recommendedName>
</protein>
<dbReference type="PANTHER" id="PTHR30570">
    <property type="entry name" value="PERIPLASMIC PHOSPHATE BINDING COMPONENT OF PHOSPHATE ABC TRANSPORTER"/>
    <property type="match status" value="1"/>
</dbReference>
<evidence type="ECO:0000313" key="5">
    <source>
        <dbReference type="Proteomes" id="UP000218418"/>
    </source>
</evidence>
<dbReference type="Pfam" id="PF12849">
    <property type="entry name" value="PBP_like_2"/>
    <property type="match status" value="1"/>
</dbReference>
<keyword evidence="1" id="KW-0732">Signal</keyword>
<dbReference type="SUPFAM" id="SSF53850">
    <property type="entry name" value="Periplasmic binding protein-like II"/>
    <property type="match status" value="1"/>
</dbReference>
<name>A0A1Z4LJU3_9CYAN</name>
<gene>
    <name evidence="4" type="ORF">NIES267_09790</name>
</gene>
<proteinExistence type="predicted"/>
<evidence type="ECO:0000256" key="2">
    <source>
        <dbReference type="SAM" id="MobiDB-lite"/>
    </source>
</evidence>
<dbReference type="Gene3D" id="3.40.190.10">
    <property type="entry name" value="Periplasmic binding protein-like II"/>
    <property type="match status" value="2"/>
</dbReference>
<evidence type="ECO:0000256" key="1">
    <source>
        <dbReference type="ARBA" id="ARBA00022729"/>
    </source>
</evidence>
<evidence type="ECO:0000313" key="4">
    <source>
        <dbReference type="EMBL" id="BAY81502.1"/>
    </source>
</evidence>
<accession>A0A1Z4LJU3</accession>
<keyword evidence="5" id="KW-1185">Reference proteome</keyword>
<feature type="domain" description="PBP" evidence="3">
    <location>
        <begin position="128"/>
        <end position="385"/>
    </location>
</feature>
<dbReference type="CDD" id="cd13566">
    <property type="entry name" value="PBP2_phosphate"/>
    <property type="match status" value="1"/>
</dbReference>
<dbReference type="InterPro" id="IPR050811">
    <property type="entry name" value="Phosphate_ABC_transporter"/>
</dbReference>